<evidence type="ECO:0000313" key="3">
    <source>
        <dbReference type="Proteomes" id="UP000828390"/>
    </source>
</evidence>
<dbReference type="Proteomes" id="UP000828390">
    <property type="component" value="Unassembled WGS sequence"/>
</dbReference>
<keyword evidence="1" id="KW-0812">Transmembrane</keyword>
<dbReference type="AlphaFoldDB" id="A0A9D4GQ28"/>
<gene>
    <name evidence="2" type="ORF">DPMN_121034</name>
</gene>
<keyword evidence="1" id="KW-0472">Membrane</keyword>
<comment type="caution">
    <text evidence="2">The sequence shown here is derived from an EMBL/GenBank/DDBJ whole genome shotgun (WGS) entry which is preliminary data.</text>
</comment>
<keyword evidence="3" id="KW-1185">Reference proteome</keyword>
<protein>
    <submittedName>
        <fullName evidence="2">Uncharacterized protein</fullName>
    </submittedName>
</protein>
<accession>A0A9D4GQ28</accession>
<feature type="transmembrane region" description="Helical" evidence="1">
    <location>
        <begin position="51"/>
        <end position="75"/>
    </location>
</feature>
<evidence type="ECO:0000313" key="2">
    <source>
        <dbReference type="EMBL" id="KAH3819300.1"/>
    </source>
</evidence>
<organism evidence="2 3">
    <name type="scientific">Dreissena polymorpha</name>
    <name type="common">Zebra mussel</name>
    <name type="synonym">Mytilus polymorpha</name>
    <dbReference type="NCBI Taxonomy" id="45954"/>
    <lineage>
        <taxon>Eukaryota</taxon>
        <taxon>Metazoa</taxon>
        <taxon>Spiralia</taxon>
        <taxon>Lophotrochozoa</taxon>
        <taxon>Mollusca</taxon>
        <taxon>Bivalvia</taxon>
        <taxon>Autobranchia</taxon>
        <taxon>Heteroconchia</taxon>
        <taxon>Euheterodonta</taxon>
        <taxon>Imparidentia</taxon>
        <taxon>Neoheterodontei</taxon>
        <taxon>Myida</taxon>
        <taxon>Dreissenoidea</taxon>
        <taxon>Dreissenidae</taxon>
        <taxon>Dreissena</taxon>
    </lineage>
</organism>
<proteinExistence type="predicted"/>
<reference evidence="2" key="1">
    <citation type="journal article" date="2019" name="bioRxiv">
        <title>The Genome of the Zebra Mussel, Dreissena polymorpha: A Resource for Invasive Species Research.</title>
        <authorList>
            <person name="McCartney M.A."/>
            <person name="Auch B."/>
            <person name="Kono T."/>
            <person name="Mallez S."/>
            <person name="Zhang Y."/>
            <person name="Obille A."/>
            <person name="Becker A."/>
            <person name="Abrahante J.E."/>
            <person name="Garbe J."/>
            <person name="Badalamenti J.P."/>
            <person name="Herman A."/>
            <person name="Mangelson H."/>
            <person name="Liachko I."/>
            <person name="Sullivan S."/>
            <person name="Sone E.D."/>
            <person name="Koren S."/>
            <person name="Silverstein K.A.T."/>
            <person name="Beckman K.B."/>
            <person name="Gohl D.M."/>
        </authorList>
    </citation>
    <scope>NUCLEOTIDE SEQUENCE</scope>
    <source>
        <strain evidence="2">Duluth1</strain>
        <tissue evidence="2">Whole animal</tissue>
    </source>
</reference>
<keyword evidence="1" id="KW-1133">Transmembrane helix</keyword>
<dbReference type="EMBL" id="JAIWYP010000005">
    <property type="protein sequence ID" value="KAH3819300.1"/>
    <property type="molecule type" value="Genomic_DNA"/>
</dbReference>
<reference evidence="2" key="2">
    <citation type="submission" date="2020-11" db="EMBL/GenBank/DDBJ databases">
        <authorList>
            <person name="McCartney M.A."/>
            <person name="Auch B."/>
            <person name="Kono T."/>
            <person name="Mallez S."/>
            <person name="Becker A."/>
            <person name="Gohl D.M."/>
            <person name="Silverstein K.A.T."/>
            <person name="Koren S."/>
            <person name="Bechman K.B."/>
            <person name="Herman A."/>
            <person name="Abrahante J.E."/>
            <person name="Garbe J."/>
        </authorList>
    </citation>
    <scope>NUCLEOTIDE SEQUENCE</scope>
    <source>
        <strain evidence="2">Duluth1</strain>
        <tissue evidence="2">Whole animal</tissue>
    </source>
</reference>
<sequence>MELLVHNLLSRAIAAVAMTNCIQTSAELVPSLDRVASNYLKLVISSSFSPFMVMSPLVLVMLFTMIFDFSVLAYIPYIPDLS</sequence>
<name>A0A9D4GQ28_DREPO</name>
<evidence type="ECO:0000256" key="1">
    <source>
        <dbReference type="SAM" id="Phobius"/>
    </source>
</evidence>